<reference evidence="6" key="1">
    <citation type="submission" date="2017-04" db="EMBL/GenBank/DDBJ databases">
        <title>Function of individual gut microbiota members based on whole genome sequencing of pure cultures obtained from chicken caecum.</title>
        <authorList>
            <person name="Medvecky M."/>
            <person name="Cejkova D."/>
            <person name="Polansky O."/>
            <person name="Karasova D."/>
            <person name="Kubasova T."/>
            <person name="Cizek A."/>
            <person name="Rychlik I."/>
        </authorList>
    </citation>
    <scope>NUCLEOTIDE SEQUENCE [LARGE SCALE GENOMIC DNA]</scope>
    <source>
        <strain evidence="6">An178</strain>
    </source>
</reference>
<evidence type="ECO:0000256" key="1">
    <source>
        <dbReference type="SAM" id="MobiDB-lite"/>
    </source>
</evidence>
<dbReference type="Proteomes" id="UP000195447">
    <property type="component" value="Unassembled WGS sequence"/>
</dbReference>
<dbReference type="InterPro" id="IPR003343">
    <property type="entry name" value="Big_2"/>
</dbReference>
<evidence type="ECO:0000259" key="4">
    <source>
        <dbReference type="SMART" id="SM00635"/>
    </source>
</evidence>
<dbReference type="Pfam" id="PF18887">
    <property type="entry name" value="MBG_3"/>
    <property type="match status" value="2"/>
</dbReference>
<evidence type="ECO:0000313" key="6">
    <source>
        <dbReference type="Proteomes" id="UP000195447"/>
    </source>
</evidence>
<organism evidence="5 6">
    <name type="scientific">Faecalitalea cylindroides</name>
    <dbReference type="NCBI Taxonomy" id="39483"/>
    <lineage>
        <taxon>Bacteria</taxon>
        <taxon>Bacillati</taxon>
        <taxon>Bacillota</taxon>
        <taxon>Erysipelotrichia</taxon>
        <taxon>Erysipelotrichales</taxon>
        <taxon>Erysipelotrichaceae</taxon>
        <taxon>Faecalitalea</taxon>
    </lineage>
</organism>
<dbReference type="EMBL" id="NFKM01000003">
    <property type="protein sequence ID" value="OUP61540.1"/>
    <property type="molecule type" value="Genomic_DNA"/>
</dbReference>
<keyword evidence="2" id="KW-0472">Membrane</keyword>
<keyword evidence="3" id="KW-0732">Signal</keyword>
<sequence length="987" mass="106783">MKKSQKSITAIALTTMMTMNQFAIPAFAQESDVENSVDTTTETNEMDTGTDSSQEDVQIQEETNQILEEEKNTDNKVYVYYDTENEKLTSESPIIASNQTTLKTSSSEETENSVAEVTMNGTTAYYDTLNEAFDTVSDVGGTATITLLKDAQLNGSAVAGKSINGNITFIGGDYTISGNKFGINIGGNLTIESGNFTSNIPLVIFGTLNINGGTFNNALISQTGGNINVYNGNITNRLQMRGGIANIYGGDLYYIVNSNQSGTINVHGGTIHNVAGKVNYHINNITLDKDSVSLAPNTTVTLKATIYPVISAPYPILWESSKLEVATVKNGTVTAVAPGEATITVSVGGKEATCKVTVTKGTQISPDTSKLVEKYRDNDSLALKYEASDDENINNIQFAYTEGENASLPSNNEWKNVTSEGMISIGNLDGATPYTIFLRFAETEYYSASDVVSKVFYTKYSGVNAQINYWDEKLTGLLSNKEYYINLTGTAIETITSDDKGSIVINENWMGKTIYISLKSKPGSQYTEMSIPSRPDTPTKLKGEITGKNDCKITGLEDNIFYEISSNNGQTWNDANVESGEITGLSLGTYQVRVKASDKSFASLPATVTIEKADSSIAFKEDFNLNKTYDEKQVTIDVNEDVVTTGSTGNVSFIYEKKVNGTWQTLSSAPTGAGTYRVTASLDGDTNFNSASSQPLEFTISKADSSVGFTTDSLDKTYDGNSIFVGTKQSGSSNVATKTWYELDKNGTWRELEEAPTNAGSYKVVATVKGNDNYNGAEAEMTFAIRKAKPSYTLPTDLVIKQGDALSTVSLPKGFTWIDDTQTANVLGTHAFKAVFTPADTTNYETVEIEIRVEVVPAISQVDKAPVIHVEDKTLTVGDTFDAMKGVTATDAEDGNLTDKIVITKNTVDTSKAGKYTVVYEVTDSHGTRVVRTIYVTVQQKTADTNKKDSKKDTAQTSTQTNVMAWTILGIVSLGVLLVALFKRKHQ</sequence>
<feature type="domain" description="BIG2" evidence="4">
    <location>
        <begin position="281"/>
        <end position="357"/>
    </location>
</feature>
<feature type="region of interest" description="Disordered" evidence="1">
    <location>
        <begin position="31"/>
        <end position="57"/>
    </location>
</feature>
<dbReference type="AlphaFoldDB" id="A0A1Y4M062"/>
<dbReference type="InterPro" id="IPR013783">
    <property type="entry name" value="Ig-like_fold"/>
</dbReference>
<feature type="chain" id="PRO_5012870429" description="BIG2 domain-containing protein" evidence="3">
    <location>
        <begin position="29"/>
        <end position="987"/>
    </location>
</feature>
<dbReference type="SMART" id="SM00635">
    <property type="entry name" value="BID_2"/>
    <property type="match status" value="1"/>
</dbReference>
<keyword evidence="6" id="KW-1185">Reference proteome</keyword>
<evidence type="ECO:0000256" key="3">
    <source>
        <dbReference type="SAM" id="SignalP"/>
    </source>
</evidence>
<dbReference type="Pfam" id="PF02368">
    <property type="entry name" value="Big_2"/>
    <property type="match status" value="1"/>
</dbReference>
<dbReference type="SUPFAM" id="SSF49373">
    <property type="entry name" value="Invasin/intimin cell-adhesion fragments"/>
    <property type="match status" value="1"/>
</dbReference>
<proteinExistence type="predicted"/>
<evidence type="ECO:0000256" key="2">
    <source>
        <dbReference type="SAM" id="Phobius"/>
    </source>
</evidence>
<keyword evidence="2" id="KW-1133">Transmembrane helix</keyword>
<dbReference type="InterPro" id="IPR008964">
    <property type="entry name" value="Invasin/intimin_cell_adhesion"/>
</dbReference>
<keyword evidence="2" id="KW-0812">Transmembrane</keyword>
<comment type="caution">
    <text evidence="5">The sequence shown here is derived from an EMBL/GenBank/DDBJ whole genome shotgun (WGS) entry which is preliminary data.</text>
</comment>
<feature type="signal peptide" evidence="3">
    <location>
        <begin position="1"/>
        <end position="28"/>
    </location>
</feature>
<dbReference type="RefSeq" id="WP_087158297.1">
    <property type="nucleotide sequence ID" value="NZ_NFKM01000003.1"/>
</dbReference>
<evidence type="ECO:0000313" key="5">
    <source>
        <dbReference type="EMBL" id="OUP61540.1"/>
    </source>
</evidence>
<accession>A0A1Y4M062</accession>
<dbReference type="Gene3D" id="2.60.40.1080">
    <property type="match status" value="1"/>
</dbReference>
<gene>
    <name evidence="5" type="ORF">B5F14_02815</name>
</gene>
<dbReference type="Pfam" id="PF16403">
    <property type="entry name" value="Bact_surface_Ig-like"/>
    <property type="match status" value="1"/>
</dbReference>
<name>A0A1Y4M062_9FIRM</name>
<dbReference type="InterPro" id="IPR032179">
    <property type="entry name" value="Cry22Aa_Ig-like"/>
</dbReference>
<dbReference type="Gene3D" id="2.60.40.10">
    <property type="entry name" value="Immunoglobulins"/>
    <property type="match status" value="1"/>
</dbReference>
<protein>
    <recommendedName>
        <fullName evidence="4">BIG2 domain-containing protein</fullName>
    </recommendedName>
</protein>
<feature type="transmembrane region" description="Helical" evidence="2">
    <location>
        <begin position="963"/>
        <end position="982"/>
    </location>
</feature>
<feature type="compositionally biased region" description="Low complexity" evidence="1">
    <location>
        <begin position="38"/>
        <end position="51"/>
    </location>
</feature>
<dbReference type="InterPro" id="IPR043772">
    <property type="entry name" value="MBG_3"/>
</dbReference>